<evidence type="ECO:0000313" key="2">
    <source>
        <dbReference type="Ensembl" id="ENSEASP00005007472.1"/>
    </source>
</evidence>
<feature type="region of interest" description="Disordered" evidence="1">
    <location>
        <begin position="307"/>
        <end position="336"/>
    </location>
</feature>
<feature type="compositionally biased region" description="Low complexity" evidence="1">
    <location>
        <begin position="171"/>
        <end position="183"/>
    </location>
</feature>
<accession>A0A8C4LEE6</accession>
<feature type="compositionally biased region" description="Acidic residues" evidence="1">
    <location>
        <begin position="47"/>
        <end position="56"/>
    </location>
</feature>
<sequence length="336" mass="36225">MLGWVQKVLPQPPATPQKTKMEREERAEPEPQLELETGREPEREPEAAPEEAELGDESLVRETQEAAPTLPTSLQAQVAVVPEANSPSGQVLTWLRKGMEKVVPQPVYSGRPAQNTAAGLEGPAQQAVRTVWQQASSGSSVDHWPLCRPRPWLLRWFAQNLDRVLPQPPKTSEVTTSSSTSCSPCGLAPPEPPLETEPVLQAPESPSLPPTRTRVSPRPSSTPKLRQTISPGDLPPGHDPFSPTCRLMTWLLHRLEMALPQPVLHGKAGEQVGAAIGQQGPGWWEEGVSGAQARVGWSACVPGVGAQEEEGSLQQEPSPPACLSSSSHSFHTLSGH</sequence>
<feature type="region of interest" description="Disordered" evidence="1">
    <location>
        <begin position="1"/>
        <end position="71"/>
    </location>
</feature>
<feature type="compositionally biased region" description="Basic and acidic residues" evidence="1">
    <location>
        <begin position="36"/>
        <end position="46"/>
    </location>
</feature>
<feature type="compositionally biased region" description="Low complexity" evidence="1">
    <location>
        <begin position="210"/>
        <end position="223"/>
    </location>
</feature>
<dbReference type="Ensembl" id="ENSEAST00005008152.1">
    <property type="protein sequence ID" value="ENSEASP00005007472.1"/>
    <property type="gene ID" value="ENSEASG00005005461.1"/>
</dbReference>
<dbReference type="OMA" id="GWVHKVL"/>
<feature type="region of interest" description="Disordered" evidence="1">
    <location>
        <begin position="168"/>
        <end position="240"/>
    </location>
</feature>
<feature type="compositionally biased region" description="Basic and acidic residues" evidence="1">
    <location>
        <begin position="19"/>
        <end position="29"/>
    </location>
</feature>
<reference evidence="2" key="1">
    <citation type="submission" date="2023-03" db="UniProtKB">
        <authorList>
            <consortium name="Ensembl"/>
        </authorList>
    </citation>
    <scope>IDENTIFICATION</scope>
</reference>
<protein>
    <submittedName>
        <fullName evidence="2">Uncharacterized protein</fullName>
    </submittedName>
</protein>
<feature type="compositionally biased region" description="Low complexity" evidence="1">
    <location>
        <begin position="321"/>
        <end position="336"/>
    </location>
</feature>
<name>A0A8C4LEE6_EQUAS</name>
<evidence type="ECO:0000256" key="1">
    <source>
        <dbReference type="SAM" id="MobiDB-lite"/>
    </source>
</evidence>
<proteinExistence type="predicted"/>
<dbReference type="AlphaFoldDB" id="A0A8C4LEE6"/>
<organism evidence="2">
    <name type="scientific">Equus asinus asinus</name>
    <dbReference type="NCBI Taxonomy" id="83772"/>
    <lineage>
        <taxon>Eukaryota</taxon>
        <taxon>Metazoa</taxon>
        <taxon>Chordata</taxon>
        <taxon>Craniata</taxon>
        <taxon>Vertebrata</taxon>
        <taxon>Euteleostomi</taxon>
        <taxon>Mammalia</taxon>
        <taxon>Eutheria</taxon>
        <taxon>Laurasiatheria</taxon>
        <taxon>Perissodactyla</taxon>
        <taxon>Equidae</taxon>
        <taxon>Equus</taxon>
    </lineage>
</organism>